<organism evidence="1 2">
    <name type="scientific">Moorena producens (strain JHB)</name>
    <dbReference type="NCBI Taxonomy" id="1454205"/>
    <lineage>
        <taxon>Bacteria</taxon>
        <taxon>Bacillati</taxon>
        <taxon>Cyanobacteriota</taxon>
        <taxon>Cyanophyceae</taxon>
        <taxon>Coleofasciculales</taxon>
        <taxon>Coleofasciculaceae</taxon>
        <taxon>Moorena</taxon>
    </lineage>
</organism>
<reference evidence="2" key="1">
    <citation type="submission" date="2016-10" db="EMBL/GenBank/DDBJ databases">
        <title>Comparative genomics uncovers the prolific and rare metabolic potential of the cyanobacterial genus Moorea.</title>
        <authorList>
            <person name="Leao T."/>
            <person name="Castelao G."/>
            <person name="Korobeynikov A."/>
            <person name="Monroe E.A."/>
            <person name="Podell S."/>
            <person name="Glukhov E."/>
            <person name="Allen E."/>
            <person name="Gerwick W.H."/>
            <person name="Gerwick L."/>
        </authorList>
    </citation>
    <scope>NUCLEOTIDE SEQUENCE [LARGE SCALE GENOMIC DNA]</scope>
    <source>
        <strain evidence="2">JHB</strain>
    </source>
</reference>
<dbReference type="InterPro" id="IPR014968">
    <property type="entry name" value="XisI"/>
</dbReference>
<evidence type="ECO:0000313" key="2">
    <source>
        <dbReference type="Proteomes" id="UP000176944"/>
    </source>
</evidence>
<accession>A0A1D9G834</accession>
<dbReference type="EMBL" id="CP017708">
    <property type="protein sequence ID" value="AOY83778.1"/>
    <property type="molecule type" value="Genomic_DNA"/>
</dbReference>
<evidence type="ECO:0000313" key="1">
    <source>
        <dbReference type="EMBL" id="AOY83778.1"/>
    </source>
</evidence>
<gene>
    <name evidence="1" type="ORF">BJP36_31520</name>
</gene>
<dbReference type="AlphaFoldDB" id="A0A1D9G834"/>
<dbReference type="Proteomes" id="UP000176944">
    <property type="component" value="Chromosome"/>
</dbReference>
<sequence>MEKVAQYREYVQRLLNQYAQDDVSNDEVEVQLIFDTVRDHYQWMNVGWEDLNRIYRSIVHLDIKDGKIWLQQNLTDLNPAEDLVEMGVPREDIVLGLQPPYKRQYSDYGVA</sequence>
<dbReference type="InterPro" id="IPR035943">
    <property type="entry name" value="XisI-like_sf"/>
</dbReference>
<dbReference type="SUPFAM" id="SSF143847">
    <property type="entry name" value="XisI-like"/>
    <property type="match status" value="1"/>
</dbReference>
<dbReference type="CDD" id="cd16382">
    <property type="entry name" value="XisI-like"/>
    <property type="match status" value="1"/>
</dbReference>
<proteinExistence type="predicted"/>
<dbReference type="Pfam" id="PF08869">
    <property type="entry name" value="XisI"/>
    <property type="match status" value="1"/>
</dbReference>
<protein>
    <submittedName>
        <fullName evidence="1">XisI protein</fullName>
    </submittedName>
</protein>
<dbReference type="Gene3D" id="3.30.310.110">
    <property type="entry name" value="XisI-like"/>
    <property type="match status" value="1"/>
</dbReference>
<name>A0A1D9G834_MOOP1</name>